<organism evidence="1 2">
    <name type="scientific">Cordylochernes scorpioides</name>
    <dbReference type="NCBI Taxonomy" id="51811"/>
    <lineage>
        <taxon>Eukaryota</taxon>
        <taxon>Metazoa</taxon>
        <taxon>Ecdysozoa</taxon>
        <taxon>Arthropoda</taxon>
        <taxon>Chelicerata</taxon>
        <taxon>Arachnida</taxon>
        <taxon>Pseudoscorpiones</taxon>
        <taxon>Cheliferoidea</taxon>
        <taxon>Chernetidae</taxon>
        <taxon>Cordylochernes</taxon>
    </lineage>
</organism>
<reference evidence="1 2" key="1">
    <citation type="submission" date="2022-01" db="EMBL/GenBank/DDBJ databases">
        <title>A chromosomal length assembly of Cordylochernes scorpioides.</title>
        <authorList>
            <person name="Zeh D."/>
            <person name="Zeh J."/>
        </authorList>
    </citation>
    <scope>NUCLEOTIDE SEQUENCE [LARGE SCALE GENOMIC DNA]</scope>
    <source>
        <strain evidence="1">IN4F17</strain>
        <tissue evidence="1">Whole Body</tissue>
    </source>
</reference>
<accession>A0ABY6KLP2</accession>
<gene>
    <name evidence="1" type="ORF">LAZ67_6003980</name>
</gene>
<protein>
    <submittedName>
        <fullName evidence="1">Uncharacterized protein</fullName>
    </submittedName>
</protein>
<evidence type="ECO:0000313" key="1">
    <source>
        <dbReference type="EMBL" id="UYV69563.1"/>
    </source>
</evidence>
<dbReference type="EMBL" id="CP092868">
    <property type="protein sequence ID" value="UYV69563.1"/>
    <property type="molecule type" value="Genomic_DNA"/>
</dbReference>
<evidence type="ECO:0000313" key="2">
    <source>
        <dbReference type="Proteomes" id="UP001235939"/>
    </source>
</evidence>
<keyword evidence="2" id="KW-1185">Reference proteome</keyword>
<proteinExistence type="predicted"/>
<dbReference type="Proteomes" id="UP001235939">
    <property type="component" value="Chromosome 06"/>
</dbReference>
<name>A0ABY6KLP2_9ARAC</name>
<sequence>MLMLGGIEGREEDLSWLERVKKSTGRSLDDLGKLPTLNIAINLSGLDGKGKETKPNKPEEAWRGSFISSDMREKFVECTNKSKC</sequence>